<comment type="caution">
    <text evidence="1">The sequence shown here is derived from an EMBL/GenBank/DDBJ whole genome shotgun (WGS) entry which is preliminary data.</text>
</comment>
<sequence>MLEDWLYQLSKSGIKHKEHNPITEFLSTADERLTWQQHSLPVDDLCTENAIILKRYNRYPLIIDPSGRTAGFLQNECKGRRLTVTSFLDDTFVKQLESSLRFGNPILIQDAEYLDPILTHVLNKEYQKTGGRVLIQLGKQEIDFSPSFQLYLSTRDPSATFAPDICSRTTFVNFTVTQSSLQTQSLNEVLKSERPDIDERRSNLIKMQGEFSVLLRRLEKRLLQALNESRGNILDDDAVIETLETLKKEAGEITTKAAETEGVMTEVEEITQQYKVVAQSCSAIFAVLEQLHHLNHFYQFSLRYFTNIFKAVLKGARGLPDREFNVRIDHIIKELFVNSYRRTSLSLLQKDRVALAMLLARAAPYKMDKDLIDVVLDNSLVGLDVSTEHGRRDEAMSRASKHRIFRDHIGDISANAWDSFFSEEMAEKH</sequence>
<dbReference type="EMBL" id="JAWDJW010004529">
    <property type="protein sequence ID" value="KAK3074366.1"/>
    <property type="molecule type" value="Genomic_DNA"/>
</dbReference>
<protein>
    <submittedName>
        <fullName evidence="1">Dynein heavy chain cytoplasmic</fullName>
    </submittedName>
</protein>
<reference evidence="1" key="1">
    <citation type="submission" date="2024-09" db="EMBL/GenBank/DDBJ databases">
        <title>Black Yeasts Isolated from many extreme environments.</title>
        <authorList>
            <person name="Coleine C."/>
            <person name="Stajich J.E."/>
            <person name="Selbmann L."/>
        </authorList>
    </citation>
    <scope>NUCLEOTIDE SEQUENCE</scope>
    <source>
        <strain evidence="1">CCFEE 5737</strain>
    </source>
</reference>
<name>A0ACC3DH12_9PEZI</name>
<feature type="non-terminal residue" evidence="1">
    <location>
        <position position="429"/>
    </location>
</feature>
<accession>A0ACC3DH12</accession>
<dbReference type="Proteomes" id="UP001186974">
    <property type="component" value="Unassembled WGS sequence"/>
</dbReference>
<gene>
    <name evidence="1" type="primary">DHC1_2</name>
    <name evidence="1" type="ORF">LTS18_014266</name>
</gene>
<evidence type="ECO:0000313" key="1">
    <source>
        <dbReference type="EMBL" id="KAK3074366.1"/>
    </source>
</evidence>
<evidence type="ECO:0000313" key="2">
    <source>
        <dbReference type="Proteomes" id="UP001186974"/>
    </source>
</evidence>
<keyword evidence="2" id="KW-1185">Reference proteome</keyword>
<proteinExistence type="predicted"/>
<organism evidence="1 2">
    <name type="scientific">Coniosporium uncinatum</name>
    <dbReference type="NCBI Taxonomy" id="93489"/>
    <lineage>
        <taxon>Eukaryota</taxon>
        <taxon>Fungi</taxon>
        <taxon>Dikarya</taxon>
        <taxon>Ascomycota</taxon>
        <taxon>Pezizomycotina</taxon>
        <taxon>Dothideomycetes</taxon>
        <taxon>Dothideomycetes incertae sedis</taxon>
        <taxon>Coniosporium</taxon>
    </lineage>
</organism>